<evidence type="ECO:0000313" key="1">
    <source>
        <dbReference type="EMBL" id="STI87778.1"/>
    </source>
</evidence>
<sequence>MSQNYVQTEMPSRYCQADEEWIQQQLQGLPPSLRRKVALKYAEVYEITFDAEPVSFRKENRARHEANTRLRLFVRNQGRAYRGIQPNLPWLDRNRAPHCFGFKGTRTEAGLKVPVQVGNQLTQLLMCTREVVRFYGEEGKGVRGIGCWGRNRVFSNRRDPLVK</sequence>
<evidence type="ECO:0000313" key="2">
    <source>
        <dbReference type="Proteomes" id="UP000254079"/>
    </source>
</evidence>
<organism evidence="1 2">
    <name type="scientific">Escherichia coli</name>
    <dbReference type="NCBI Taxonomy" id="562"/>
    <lineage>
        <taxon>Bacteria</taxon>
        <taxon>Pseudomonadati</taxon>
        <taxon>Pseudomonadota</taxon>
        <taxon>Gammaproteobacteria</taxon>
        <taxon>Enterobacterales</taxon>
        <taxon>Enterobacteriaceae</taxon>
        <taxon>Escherichia</taxon>
    </lineage>
</organism>
<proteinExistence type="predicted"/>
<dbReference type="AlphaFoldDB" id="A0A376UFE8"/>
<gene>
    <name evidence="1" type="ORF">NCTC8622_06956</name>
</gene>
<protein>
    <submittedName>
        <fullName evidence="1">Uncharacterized protein</fullName>
    </submittedName>
</protein>
<dbReference type="EMBL" id="UGCP01000002">
    <property type="protein sequence ID" value="STI87778.1"/>
    <property type="molecule type" value="Genomic_DNA"/>
</dbReference>
<accession>A0A376UFE8</accession>
<dbReference type="Proteomes" id="UP000254079">
    <property type="component" value="Unassembled WGS sequence"/>
</dbReference>
<name>A0A376UFE8_ECOLX</name>
<reference evidence="1 2" key="1">
    <citation type="submission" date="2018-06" db="EMBL/GenBank/DDBJ databases">
        <authorList>
            <consortium name="Pathogen Informatics"/>
            <person name="Doyle S."/>
        </authorList>
    </citation>
    <scope>NUCLEOTIDE SEQUENCE [LARGE SCALE GENOMIC DNA]</scope>
    <source>
        <strain evidence="1 2">NCTC8622</strain>
    </source>
</reference>